<keyword evidence="9" id="KW-0862">Zinc</keyword>
<evidence type="ECO:0000313" key="11">
    <source>
        <dbReference type="EMBL" id="KZV78894.1"/>
    </source>
</evidence>
<dbReference type="Proteomes" id="UP000077266">
    <property type="component" value="Unassembled WGS sequence"/>
</dbReference>
<keyword evidence="12" id="KW-1185">Reference proteome</keyword>
<dbReference type="EMBL" id="KV426731">
    <property type="protein sequence ID" value="KZV78894.1"/>
    <property type="molecule type" value="Genomic_DNA"/>
</dbReference>
<comment type="catalytic activity">
    <reaction evidence="1">
        <text>(S)-allantoin + H2O = allantoate + H(+)</text>
        <dbReference type="Rhea" id="RHEA:17029"/>
        <dbReference type="ChEBI" id="CHEBI:15377"/>
        <dbReference type="ChEBI" id="CHEBI:15378"/>
        <dbReference type="ChEBI" id="CHEBI:15678"/>
        <dbReference type="ChEBI" id="CHEBI:17536"/>
        <dbReference type="EC" id="3.5.2.5"/>
    </reaction>
</comment>
<dbReference type="GO" id="GO:0004038">
    <property type="term" value="F:allantoinase activity"/>
    <property type="evidence" value="ECO:0007669"/>
    <property type="project" value="UniProtKB-EC"/>
</dbReference>
<evidence type="ECO:0000256" key="4">
    <source>
        <dbReference type="ARBA" id="ARBA00010368"/>
    </source>
</evidence>
<accession>A0A166N950</accession>
<evidence type="ECO:0000256" key="5">
    <source>
        <dbReference type="ARBA" id="ARBA00011881"/>
    </source>
</evidence>
<dbReference type="InterPro" id="IPR050138">
    <property type="entry name" value="DHOase/Allantoinase_Hydrolase"/>
</dbReference>
<evidence type="ECO:0000256" key="2">
    <source>
        <dbReference type="ARBA" id="ARBA00001947"/>
    </source>
</evidence>
<dbReference type="GO" id="GO:0006145">
    <property type="term" value="P:purine nucleobase catabolic process"/>
    <property type="evidence" value="ECO:0007669"/>
    <property type="project" value="TreeGrafter"/>
</dbReference>
<evidence type="ECO:0000256" key="9">
    <source>
        <dbReference type="ARBA" id="ARBA00022833"/>
    </source>
</evidence>
<dbReference type="OrthoDB" id="1924787at2759"/>
<evidence type="ECO:0000259" key="10">
    <source>
        <dbReference type="Pfam" id="PF01979"/>
    </source>
</evidence>
<dbReference type="Pfam" id="PF01979">
    <property type="entry name" value="Amidohydro_1"/>
    <property type="match status" value="1"/>
</dbReference>
<feature type="domain" description="Amidohydrolase-related" evidence="10">
    <location>
        <begin position="59"/>
        <end position="440"/>
    </location>
</feature>
<comment type="pathway">
    <text evidence="3">Nitrogen metabolism; (S)-allantoin degradation; allantoate from (S)-allantoin: step 1/1.</text>
</comment>
<dbReference type="InterPro" id="IPR011059">
    <property type="entry name" value="Metal-dep_hydrolase_composite"/>
</dbReference>
<dbReference type="GO" id="GO:0005737">
    <property type="term" value="C:cytoplasm"/>
    <property type="evidence" value="ECO:0007669"/>
    <property type="project" value="TreeGrafter"/>
</dbReference>
<dbReference type="STRING" id="1314781.A0A166N950"/>
<dbReference type="InParanoid" id="A0A166N950"/>
<dbReference type="PROSITE" id="PS00482">
    <property type="entry name" value="DIHYDROOROTASE_1"/>
    <property type="match status" value="1"/>
</dbReference>
<proteinExistence type="inferred from homology"/>
<dbReference type="EC" id="3.5.2.5" evidence="6"/>
<dbReference type="InterPro" id="IPR006680">
    <property type="entry name" value="Amidohydro-rel"/>
</dbReference>
<dbReference type="AlphaFoldDB" id="A0A166N950"/>
<sequence>MDTVVFTSQRVLLSTSDEPVPATIEVSRASGKITRIVAGVAARDAYGEDVELIDAGSRVILPGLVDSHVHLNEPGRTDWEGFATGTRAAVAGGVTTVVDMPLNSIPPTTTVENLNIKRAAAKGQCYSDVAFWGGVIPGNHTHLKALVDAGVRGFKCFLIESGVDEFPCVTEEDLKLALEELKGTRGVLLFHAELDAGHSHSTEGADPSQYATFLSSRPESLETDAISLVRKLHSLYPTVPKHIVHLSAATALPLLDDAPLLTAETCFHYLTLAEDALSDKSTAKPHFKCCPPIRDAANADALWDALRANKIACVVSDHSPCVPELKRLVAGGGDGDFMRAWGGISSLGLGFPIMWAQCQRRGIPLAELVKWMSRRPAEIAGLQDRKGSIAVGMDGDLAFWDLDAEWIVTKDALHFKNKLSPYEGMNVRGIAEKTYIRGRIAWDKDAGFTGKVPQGDLL</sequence>
<dbReference type="GO" id="GO:0008270">
    <property type="term" value="F:zinc ion binding"/>
    <property type="evidence" value="ECO:0007669"/>
    <property type="project" value="InterPro"/>
</dbReference>
<comment type="subunit">
    <text evidence="5">Homotetramer.</text>
</comment>
<dbReference type="InterPro" id="IPR002195">
    <property type="entry name" value="Dihydroorotase_CS"/>
</dbReference>
<dbReference type="GO" id="GO:0050897">
    <property type="term" value="F:cobalt ion binding"/>
    <property type="evidence" value="ECO:0007669"/>
    <property type="project" value="InterPro"/>
</dbReference>
<dbReference type="GO" id="GO:0000256">
    <property type="term" value="P:allantoin catabolic process"/>
    <property type="evidence" value="ECO:0007669"/>
    <property type="project" value="UniProtKB-UniPathway"/>
</dbReference>
<evidence type="ECO:0000256" key="1">
    <source>
        <dbReference type="ARBA" id="ARBA00001756"/>
    </source>
</evidence>
<dbReference type="SUPFAM" id="SSF51556">
    <property type="entry name" value="Metallo-dependent hydrolases"/>
    <property type="match status" value="1"/>
</dbReference>
<organism evidence="11 12">
    <name type="scientific">Exidia glandulosa HHB12029</name>
    <dbReference type="NCBI Taxonomy" id="1314781"/>
    <lineage>
        <taxon>Eukaryota</taxon>
        <taxon>Fungi</taxon>
        <taxon>Dikarya</taxon>
        <taxon>Basidiomycota</taxon>
        <taxon>Agaricomycotina</taxon>
        <taxon>Agaricomycetes</taxon>
        <taxon>Auriculariales</taxon>
        <taxon>Exidiaceae</taxon>
        <taxon>Exidia</taxon>
    </lineage>
</organism>
<dbReference type="InterPro" id="IPR032466">
    <property type="entry name" value="Metal_Hydrolase"/>
</dbReference>
<gene>
    <name evidence="11" type="ORF">EXIGLDRAFT_689450</name>
</gene>
<evidence type="ECO:0000256" key="8">
    <source>
        <dbReference type="ARBA" id="ARBA00022801"/>
    </source>
</evidence>
<dbReference type="SUPFAM" id="SSF51338">
    <property type="entry name" value="Composite domain of metallo-dependent hydrolases"/>
    <property type="match status" value="1"/>
</dbReference>
<dbReference type="PANTHER" id="PTHR43668">
    <property type="entry name" value="ALLANTOINASE"/>
    <property type="match status" value="1"/>
</dbReference>
<dbReference type="InterPro" id="IPR017593">
    <property type="entry name" value="Allantoinase"/>
</dbReference>
<keyword evidence="7" id="KW-0479">Metal-binding</keyword>
<dbReference type="UniPathway" id="UPA00395">
    <property type="reaction ID" value="UER00653"/>
</dbReference>
<dbReference type="Gene3D" id="3.20.20.140">
    <property type="entry name" value="Metal-dependent hydrolases"/>
    <property type="match status" value="1"/>
</dbReference>
<evidence type="ECO:0000256" key="6">
    <source>
        <dbReference type="ARBA" id="ARBA00012863"/>
    </source>
</evidence>
<dbReference type="PANTHER" id="PTHR43668:SF2">
    <property type="entry name" value="ALLANTOINASE"/>
    <property type="match status" value="1"/>
</dbReference>
<protein>
    <recommendedName>
        <fullName evidence="6">allantoinase</fullName>
        <ecNumber evidence="6">3.5.2.5</ecNumber>
    </recommendedName>
</protein>
<comment type="cofactor">
    <cofactor evidence="2">
        <name>Zn(2+)</name>
        <dbReference type="ChEBI" id="CHEBI:29105"/>
    </cofactor>
</comment>
<name>A0A166N950_EXIGL</name>
<reference evidence="11 12" key="1">
    <citation type="journal article" date="2016" name="Mol. Biol. Evol.">
        <title>Comparative Genomics of Early-Diverging Mushroom-Forming Fungi Provides Insights into the Origins of Lignocellulose Decay Capabilities.</title>
        <authorList>
            <person name="Nagy L.G."/>
            <person name="Riley R."/>
            <person name="Tritt A."/>
            <person name="Adam C."/>
            <person name="Daum C."/>
            <person name="Floudas D."/>
            <person name="Sun H."/>
            <person name="Yadav J.S."/>
            <person name="Pangilinan J."/>
            <person name="Larsson K.H."/>
            <person name="Matsuura K."/>
            <person name="Barry K."/>
            <person name="Labutti K."/>
            <person name="Kuo R."/>
            <person name="Ohm R.A."/>
            <person name="Bhattacharya S.S."/>
            <person name="Shirouzu T."/>
            <person name="Yoshinaga Y."/>
            <person name="Martin F.M."/>
            <person name="Grigoriev I.V."/>
            <person name="Hibbett D.S."/>
        </authorList>
    </citation>
    <scope>NUCLEOTIDE SEQUENCE [LARGE SCALE GENOMIC DNA]</scope>
    <source>
        <strain evidence="11 12">HHB12029</strain>
    </source>
</reference>
<comment type="similarity">
    <text evidence="4">Belongs to the metallo-dependent hydrolases superfamily. Allantoinase family.</text>
</comment>
<evidence type="ECO:0000256" key="3">
    <source>
        <dbReference type="ARBA" id="ARBA00004968"/>
    </source>
</evidence>
<dbReference type="FunFam" id="3.20.20.140:FF:000032">
    <property type="entry name" value="Allantoinase Dal1"/>
    <property type="match status" value="1"/>
</dbReference>
<evidence type="ECO:0000313" key="12">
    <source>
        <dbReference type="Proteomes" id="UP000077266"/>
    </source>
</evidence>
<evidence type="ECO:0000256" key="7">
    <source>
        <dbReference type="ARBA" id="ARBA00022723"/>
    </source>
</evidence>
<dbReference type="NCBIfam" id="TIGR03178">
    <property type="entry name" value="allantoinase"/>
    <property type="match status" value="1"/>
</dbReference>
<keyword evidence="8" id="KW-0378">Hydrolase</keyword>